<dbReference type="SUPFAM" id="SSF81383">
    <property type="entry name" value="F-box domain"/>
    <property type="match status" value="1"/>
</dbReference>
<feature type="region of interest" description="Disordered" evidence="1">
    <location>
        <begin position="31"/>
        <end position="55"/>
    </location>
</feature>
<evidence type="ECO:0000259" key="2">
    <source>
        <dbReference type="Pfam" id="PF00646"/>
    </source>
</evidence>
<dbReference type="InterPro" id="IPR001810">
    <property type="entry name" value="F-box_dom"/>
</dbReference>
<dbReference type="EMBL" id="SOZI01000083">
    <property type="protein sequence ID" value="TNY19850.1"/>
    <property type="molecule type" value="Genomic_DNA"/>
</dbReference>
<dbReference type="CDD" id="cd09917">
    <property type="entry name" value="F-box_SF"/>
    <property type="match status" value="1"/>
</dbReference>
<protein>
    <recommendedName>
        <fullName evidence="2">F-box domain-containing protein</fullName>
    </recommendedName>
</protein>
<dbReference type="Pfam" id="PF00646">
    <property type="entry name" value="F-box"/>
    <property type="match status" value="1"/>
</dbReference>
<keyword evidence="4" id="KW-1185">Reference proteome</keyword>
<organism evidence="3 4">
    <name type="scientific">Rhodotorula diobovata</name>
    <dbReference type="NCBI Taxonomy" id="5288"/>
    <lineage>
        <taxon>Eukaryota</taxon>
        <taxon>Fungi</taxon>
        <taxon>Dikarya</taxon>
        <taxon>Basidiomycota</taxon>
        <taxon>Pucciniomycotina</taxon>
        <taxon>Microbotryomycetes</taxon>
        <taxon>Sporidiobolales</taxon>
        <taxon>Sporidiobolaceae</taxon>
        <taxon>Rhodotorula</taxon>
    </lineage>
</organism>
<accession>A0A5C5FST9</accession>
<feature type="domain" description="F-box" evidence="2">
    <location>
        <begin position="63"/>
        <end position="95"/>
    </location>
</feature>
<evidence type="ECO:0000313" key="3">
    <source>
        <dbReference type="EMBL" id="TNY19850.1"/>
    </source>
</evidence>
<name>A0A5C5FST9_9BASI</name>
<evidence type="ECO:0000313" key="4">
    <source>
        <dbReference type="Proteomes" id="UP000311382"/>
    </source>
</evidence>
<dbReference type="STRING" id="5288.A0A5C5FST9"/>
<proteinExistence type="predicted"/>
<gene>
    <name evidence="3" type="ORF">DMC30DRAFT_286915</name>
</gene>
<comment type="caution">
    <text evidence="3">The sequence shown here is derived from an EMBL/GenBank/DDBJ whole genome shotgun (WGS) entry which is preliminary data.</text>
</comment>
<sequence length="710" mass="78753">MHKRTHDTAQGAAASALSSEDLARRLLAAAASTTHLPSPRRRARPAHASGAVGEPCRPLPTSHDLLYDICSNLDPQDLYALSNTSKAFRSVVTGPSSASLWVAARERVRLPELELPMTDLQYAHLLFGKGCSFCPRKNAGKADVHFRARICSACIKEHFADPAKPKGKQALAKAVGERRLHPLTIQVATETSLPAGSSRSYHIAEVVRVEADLNARFPTVAGRGVEAWVGDLIFVLERSRYKYRPDADPIDDTVPRTPFQRWWVAEHELKQRRRFNDSENLHNWIERQDKAKAMNKDELRKARCDEIQRRFERQGFRPGEFDYSFRNHALVRKPELLTERSWPTVEAALHPVMLAARSTARTLRLSLRISEPPYSDNTRPLSALYPRSPRVYMSVPAFRTACDVEGYVEYDALWAAHQTAILDGIDALVRSRIEAMLRSLAIAYADLRTALDQNEGDKTLPDSVRASCIDIPHLPSFIPRTADQPLVATDAQLVAFLSDHPLSIFLCSTCHQLRSGGCMLKHDADCNVWNDPDSGLDALDATTWARCGLPEGNSMSIDGTTLARALHLRQLFDDTTLEGSDDKIDKAARRHGLPRVHRDAESRPVKGLVCPCGRFGGSFQFVRDSFVEAVRLFPRALFVLSTHSLLTGARTASMSTSSNPCGGTSVRHGPSMRVKYTSSFLQALYQAEVAAGVEKPLGGLRRDPFSPGFI</sequence>
<reference evidence="3 4" key="1">
    <citation type="submission" date="2019-03" db="EMBL/GenBank/DDBJ databases">
        <title>Rhodosporidium diobovatum UCD-FST 08-225 genome sequencing, assembly, and annotation.</title>
        <authorList>
            <person name="Fakankun I.U."/>
            <person name="Fristensky B."/>
            <person name="Levin D.B."/>
        </authorList>
    </citation>
    <scope>NUCLEOTIDE SEQUENCE [LARGE SCALE GENOMIC DNA]</scope>
    <source>
        <strain evidence="3 4">UCD-FST 08-225</strain>
    </source>
</reference>
<dbReference type="InterPro" id="IPR036047">
    <property type="entry name" value="F-box-like_dom_sf"/>
</dbReference>
<dbReference type="OrthoDB" id="2525973at2759"/>
<dbReference type="Proteomes" id="UP000311382">
    <property type="component" value="Unassembled WGS sequence"/>
</dbReference>
<evidence type="ECO:0000256" key="1">
    <source>
        <dbReference type="SAM" id="MobiDB-lite"/>
    </source>
</evidence>
<dbReference type="AlphaFoldDB" id="A0A5C5FST9"/>